<dbReference type="HOGENOM" id="CLU_121293_0_0_11"/>
<dbReference type="eggNOG" id="ENOG5032VCE">
    <property type="taxonomic scope" value="Bacteria"/>
</dbReference>
<sequence>MGIMADRLASMVVKATSPDGQIEGELRDRDAVSVAFRGDTYRHYTEYSLGTQLSRLALRMWTGYQRGYDEAVAEATGRPVSRSQETWDANRRRFRQEQAATTVTGMSTDGWIYIQNTGMTSWHVVIRQGTLSKLDEDQFVAELMDAYNTMITEYRFATADLRAKHYGVSFQPRNPPVKELRA</sequence>
<dbReference type="Proteomes" id="UP000000844">
    <property type="component" value="Chromosome"/>
</dbReference>
<name>D3Q1W5_STANL</name>
<dbReference type="KEGG" id="sna:Snas_2138"/>
<dbReference type="RefSeq" id="WP_013017403.1">
    <property type="nucleotide sequence ID" value="NC_013947.1"/>
</dbReference>
<dbReference type="STRING" id="446470.Snas_2138"/>
<accession>D3Q1W5</accession>
<evidence type="ECO:0000313" key="1">
    <source>
        <dbReference type="EMBL" id="ADD41832.1"/>
    </source>
</evidence>
<proteinExistence type="predicted"/>
<protein>
    <submittedName>
        <fullName evidence="1">Uncharacterized protein</fullName>
    </submittedName>
</protein>
<dbReference type="OrthoDB" id="3295447at2"/>
<keyword evidence="2" id="KW-1185">Reference proteome</keyword>
<dbReference type="EMBL" id="CP001778">
    <property type="protein sequence ID" value="ADD41832.1"/>
    <property type="molecule type" value="Genomic_DNA"/>
</dbReference>
<gene>
    <name evidence="1" type="ordered locus">Snas_2138</name>
</gene>
<evidence type="ECO:0000313" key="2">
    <source>
        <dbReference type="Proteomes" id="UP000000844"/>
    </source>
</evidence>
<organism evidence="1 2">
    <name type="scientific">Stackebrandtia nassauensis (strain DSM 44728 / CIP 108903 / NRRL B-16338 / NBRC 102104 / LLR-40K-21)</name>
    <dbReference type="NCBI Taxonomy" id="446470"/>
    <lineage>
        <taxon>Bacteria</taxon>
        <taxon>Bacillati</taxon>
        <taxon>Actinomycetota</taxon>
        <taxon>Actinomycetes</taxon>
        <taxon>Glycomycetales</taxon>
        <taxon>Glycomycetaceae</taxon>
        <taxon>Stackebrandtia</taxon>
    </lineage>
</organism>
<dbReference type="AlphaFoldDB" id="D3Q1W5"/>
<reference evidence="1 2" key="1">
    <citation type="journal article" date="2009" name="Stand. Genomic Sci.">
        <title>Complete genome sequence of Stackebrandtia nassauensis type strain (LLR-40K-21).</title>
        <authorList>
            <person name="Munk C."/>
            <person name="Lapidus A."/>
            <person name="Copeland A."/>
            <person name="Jando M."/>
            <person name="Mayilraj S."/>
            <person name="Glavina Del Rio T."/>
            <person name="Nolan M."/>
            <person name="Chen F."/>
            <person name="Lucas S."/>
            <person name="Tice H."/>
            <person name="Cheng J.F."/>
            <person name="Han C."/>
            <person name="Detter J.C."/>
            <person name="Bruce D."/>
            <person name="Goodwin L."/>
            <person name="Chain P."/>
            <person name="Pitluck S."/>
            <person name="Goker M."/>
            <person name="Ovchinikova G."/>
            <person name="Pati A."/>
            <person name="Ivanova N."/>
            <person name="Mavromatis K."/>
            <person name="Chen A."/>
            <person name="Palaniappan K."/>
            <person name="Land M."/>
            <person name="Hauser L."/>
            <person name="Chang Y.J."/>
            <person name="Jeffries C.D."/>
            <person name="Bristow J."/>
            <person name="Eisen J.A."/>
            <person name="Markowitz V."/>
            <person name="Hugenholtz P."/>
            <person name="Kyrpides N.C."/>
            <person name="Klenk H.P."/>
        </authorList>
    </citation>
    <scope>NUCLEOTIDE SEQUENCE [LARGE SCALE GENOMIC DNA]</scope>
    <source>
        <strain evidence="2">DSM 44728 / CIP 108903 / NRRL B-16338 / NBRC 102104 / LLR-40K-21</strain>
    </source>
</reference>